<dbReference type="InterPro" id="IPR001387">
    <property type="entry name" value="Cro/C1-type_HTH"/>
</dbReference>
<accession>A0ABD7GI49</accession>
<evidence type="ECO:0000256" key="1">
    <source>
        <dbReference type="ARBA" id="ARBA00023125"/>
    </source>
</evidence>
<proteinExistence type="predicted"/>
<dbReference type="Proteomes" id="UP000253915">
    <property type="component" value="Unassembled WGS sequence"/>
</dbReference>
<dbReference type="InterPro" id="IPR010982">
    <property type="entry name" value="Lambda_DNA-bd_dom_sf"/>
</dbReference>
<evidence type="ECO:0000313" key="4">
    <source>
        <dbReference type="EMBL" id="RDC37661.1"/>
    </source>
</evidence>
<dbReference type="GeneID" id="69512388"/>
<dbReference type="Gene3D" id="1.10.260.40">
    <property type="entry name" value="lambda repressor-like DNA-binding domains"/>
    <property type="match status" value="1"/>
</dbReference>
<protein>
    <recommendedName>
        <fullName evidence="3">HTH cro/C1-type domain-containing protein</fullName>
    </recommendedName>
</protein>
<dbReference type="PANTHER" id="PTHR46558">
    <property type="entry name" value="TRACRIPTIONAL REGULATORY PROTEIN-RELATED-RELATED"/>
    <property type="match status" value="1"/>
</dbReference>
<evidence type="ECO:0000256" key="2">
    <source>
        <dbReference type="SAM" id="MobiDB-lite"/>
    </source>
</evidence>
<dbReference type="SUPFAM" id="SSF47413">
    <property type="entry name" value="lambda repressor-like DNA-binding domains"/>
    <property type="match status" value="1"/>
</dbReference>
<organism evidence="4 5">
    <name type="scientific">Eggerthella lenta</name>
    <name type="common">Eubacterium lentum</name>
    <dbReference type="NCBI Taxonomy" id="84112"/>
    <lineage>
        <taxon>Bacteria</taxon>
        <taxon>Bacillati</taxon>
        <taxon>Actinomycetota</taxon>
        <taxon>Coriobacteriia</taxon>
        <taxon>Eggerthellales</taxon>
        <taxon>Eggerthellaceae</taxon>
        <taxon>Eggerthella</taxon>
    </lineage>
</organism>
<dbReference type="PANTHER" id="PTHR46558:SF12">
    <property type="entry name" value="DNA-BINDING PROTEIN"/>
    <property type="match status" value="1"/>
</dbReference>
<dbReference type="AlphaFoldDB" id="A0ABD7GI49"/>
<dbReference type="Pfam" id="PF01381">
    <property type="entry name" value="HTH_3"/>
    <property type="match status" value="1"/>
</dbReference>
<feature type="domain" description="HTH cro/C1-type" evidence="3">
    <location>
        <begin position="5"/>
        <end position="59"/>
    </location>
</feature>
<dbReference type="GO" id="GO:0003677">
    <property type="term" value="F:DNA binding"/>
    <property type="evidence" value="ECO:0007669"/>
    <property type="project" value="UniProtKB-KW"/>
</dbReference>
<dbReference type="EMBL" id="PPUQ01000011">
    <property type="protein sequence ID" value="RDC37661.1"/>
    <property type="molecule type" value="Genomic_DNA"/>
</dbReference>
<name>A0ABD7GI49_EGGLN</name>
<gene>
    <name evidence="4" type="ORF">C1853_09410</name>
</gene>
<dbReference type="CDD" id="cd00093">
    <property type="entry name" value="HTH_XRE"/>
    <property type="match status" value="1"/>
</dbReference>
<dbReference type="PROSITE" id="PS50943">
    <property type="entry name" value="HTH_CROC1"/>
    <property type="match status" value="1"/>
</dbReference>
<dbReference type="RefSeq" id="WP_114526852.1">
    <property type="nucleotide sequence ID" value="NZ_AP025575.1"/>
</dbReference>
<feature type="region of interest" description="Disordered" evidence="2">
    <location>
        <begin position="1"/>
        <end position="23"/>
    </location>
</feature>
<keyword evidence="1" id="KW-0238">DNA-binding</keyword>
<dbReference type="SMART" id="SM00530">
    <property type="entry name" value="HTH_XRE"/>
    <property type="match status" value="1"/>
</dbReference>
<reference evidence="4 5" key="1">
    <citation type="journal article" date="2018" name="Elife">
        <title>Discovery and characterization of a prevalent human gut bacterial enzyme sufficient for the inactivation of a family of plant toxins.</title>
        <authorList>
            <person name="Koppel N."/>
            <person name="Bisanz J.E."/>
            <person name="Pandelia M.E."/>
            <person name="Turnbaugh P.J."/>
            <person name="Balskus E.P."/>
        </authorList>
    </citation>
    <scope>NUCLEOTIDE SEQUENCE [LARGE SCALE GENOMIC DNA]</scope>
    <source>
        <strain evidence="4 5">16A</strain>
    </source>
</reference>
<comment type="caution">
    <text evidence="4">The sequence shown here is derived from an EMBL/GenBank/DDBJ whole genome shotgun (WGS) entry which is preliminary data.</text>
</comment>
<evidence type="ECO:0000259" key="3">
    <source>
        <dbReference type="PROSITE" id="PS50943"/>
    </source>
</evidence>
<sequence length="74" mass="8205">MTNAIASERKRKGLTQTSLGNMIGKDRSTIGRWESNPRVADCGDLEKLADIFDCSVDYLLGRTDERTPSMRKAG</sequence>
<evidence type="ECO:0000313" key="5">
    <source>
        <dbReference type="Proteomes" id="UP000253915"/>
    </source>
</evidence>